<reference evidence="2" key="1">
    <citation type="submission" date="2021-12" db="EMBL/GenBank/DDBJ databases">
        <title>Enterovibrio ZSDZ35 sp. nov. and Enterovibrio ZSDZ42 sp. nov., isolated from coastal seawater in Qingdao.</title>
        <authorList>
            <person name="Zhang P."/>
        </authorList>
    </citation>
    <scope>NUCLEOTIDE SEQUENCE</scope>
    <source>
        <strain evidence="2">ZSDZ35</strain>
    </source>
</reference>
<keyword evidence="2" id="KW-0378">Hydrolase</keyword>
<dbReference type="GO" id="GO:0016787">
    <property type="term" value="F:hydrolase activity"/>
    <property type="evidence" value="ECO:0007669"/>
    <property type="project" value="UniProtKB-KW"/>
</dbReference>
<dbReference type="Pfam" id="PF12697">
    <property type="entry name" value="Abhydrolase_6"/>
    <property type="match status" value="1"/>
</dbReference>
<dbReference type="Proteomes" id="UP001149821">
    <property type="component" value="Unassembled WGS sequence"/>
</dbReference>
<accession>A0ABT5QRQ4</accession>
<dbReference type="InterPro" id="IPR000073">
    <property type="entry name" value="AB_hydrolase_1"/>
</dbReference>
<protein>
    <submittedName>
        <fullName evidence="2">Alpha/beta hydrolase</fullName>
    </submittedName>
</protein>
<dbReference type="PANTHER" id="PTHR43798:SF5">
    <property type="entry name" value="MONOACYLGLYCEROL LIPASE ABHD6"/>
    <property type="match status" value="1"/>
</dbReference>
<dbReference type="PRINTS" id="PR00111">
    <property type="entry name" value="ABHYDROLASE"/>
</dbReference>
<name>A0ABT5QRQ4_9GAMM</name>
<proteinExistence type="predicted"/>
<feature type="domain" description="AB hydrolase-1" evidence="1">
    <location>
        <begin position="61"/>
        <end position="301"/>
    </location>
</feature>
<dbReference type="SUPFAM" id="SSF53474">
    <property type="entry name" value="alpha/beta-Hydrolases"/>
    <property type="match status" value="1"/>
</dbReference>
<evidence type="ECO:0000259" key="1">
    <source>
        <dbReference type="Pfam" id="PF12697"/>
    </source>
</evidence>
<keyword evidence="3" id="KW-1185">Reference proteome</keyword>
<evidence type="ECO:0000313" key="2">
    <source>
        <dbReference type="EMBL" id="MDD1783363.1"/>
    </source>
</evidence>
<dbReference type="EMBL" id="JAJUBB010000018">
    <property type="protein sequence ID" value="MDD1783363.1"/>
    <property type="molecule type" value="Genomic_DNA"/>
</dbReference>
<dbReference type="Gene3D" id="3.40.50.1820">
    <property type="entry name" value="alpha/beta hydrolase"/>
    <property type="match status" value="1"/>
</dbReference>
<gene>
    <name evidence="2" type="ORF">LRP49_19515</name>
</gene>
<dbReference type="RefSeq" id="WP_274144152.1">
    <property type="nucleotide sequence ID" value="NZ_JAJUBB010000018.1"/>
</dbReference>
<comment type="caution">
    <text evidence="2">The sequence shown here is derived from an EMBL/GenBank/DDBJ whole genome shotgun (WGS) entry which is preliminary data.</text>
</comment>
<dbReference type="InterPro" id="IPR050266">
    <property type="entry name" value="AB_hydrolase_sf"/>
</dbReference>
<dbReference type="InterPro" id="IPR029058">
    <property type="entry name" value="AB_hydrolase_fold"/>
</dbReference>
<dbReference type="PANTHER" id="PTHR43798">
    <property type="entry name" value="MONOACYLGLYCEROL LIPASE"/>
    <property type="match status" value="1"/>
</dbReference>
<sequence length="313" mass="34822">MLFAIGSILLLLIILYMLIPNRTLFHSAVNTERHLAKLTRKSVSIDDGEIVYLEGGSGQTLLMLHGFGADKDNWVRMAKHLTHRYHVVAPDLPGFGESVKNPDLDYGISDQVTRLHQFASAINLDEFHIGGNSMGGYLAGNYAVQHADKVISVGLLNPLGIASSPDSEMFAMLRQHQRPKVLVGDSKQYRELLAFAFYKVPFIPSFVVEELAKQAQEDFPLHEKIFQDIHAMSNGQPHFSDPLDVVLRSIQKPVLIIWGDSDRILHPKGASILQSSIPNAKAEVMKNMGHLPMIESPSNTAKIYLNFIQCSTQ</sequence>
<organism evidence="2 3">
    <name type="scientific">Enterovibrio qingdaonensis</name>
    <dbReference type="NCBI Taxonomy" id="2899818"/>
    <lineage>
        <taxon>Bacteria</taxon>
        <taxon>Pseudomonadati</taxon>
        <taxon>Pseudomonadota</taxon>
        <taxon>Gammaproteobacteria</taxon>
        <taxon>Vibrionales</taxon>
        <taxon>Vibrionaceae</taxon>
        <taxon>Enterovibrio</taxon>
    </lineage>
</organism>
<evidence type="ECO:0000313" key="3">
    <source>
        <dbReference type="Proteomes" id="UP001149821"/>
    </source>
</evidence>